<proteinExistence type="predicted"/>
<keyword evidence="1" id="KW-1133">Transmembrane helix</keyword>
<evidence type="ECO:0000256" key="1">
    <source>
        <dbReference type="SAM" id="Phobius"/>
    </source>
</evidence>
<keyword evidence="1" id="KW-0812">Transmembrane</keyword>
<organism evidence="2 3">
    <name type="scientific">Thermoanaerobacterium butyriciformans</name>
    <dbReference type="NCBI Taxonomy" id="1702242"/>
    <lineage>
        <taxon>Bacteria</taxon>
        <taxon>Bacillati</taxon>
        <taxon>Bacillota</taxon>
        <taxon>Clostridia</taxon>
        <taxon>Thermoanaerobacterales</taxon>
        <taxon>Thermoanaerobacteraceae</taxon>
        <taxon>Thermoanaerobacterium</taxon>
    </lineage>
</organism>
<gene>
    <name evidence="2" type="ORF">J2Z80_002979</name>
</gene>
<dbReference type="EMBL" id="JAGGLT010000051">
    <property type="protein sequence ID" value="MBP2073419.1"/>
    <property type="molecule type" value="Genomic_DNA"/>
</dbReference>
<comment type="caution">
    <text evidence="2">The sequence shown here is derived from an EMBL/GenBank/DDBJ whole genome shotgun (WGS) entry which is preliminary data.</text>
</comment>
<evidence type="ECO:0000313" key="2">
    <source>
        <dbReference type="EMBL" id="MBP2073419.1"/>
    </source>
</evidence>
<name>A0ABS4NIC6_9THEO</name>
<keyword evidence="1" id="KW-0472">Membrane</keyword>
<evidence type="ECO:0000313" key="3">
    <source>
        <dbReference type="Proteomes" id="UP001166402"/>
    </source>
</evidence>
<feature type="transmembrane region" description="Helical" evidence="1">
    <location>
        <begin position="53"/>
        <end position="72"/>
    </location>
</feature>
<accession>A0ABS4NIC6</accession>
<reference evidence="2" key="1">
    <citation type="submission" date="2021-03" db="EMBL/GenBank/DDBJ databases">
        <title>Genomic Encyclopedia of Type Strains, Phase IV (KMG-IV): sequencing the most valuable type-strain genomes for metagenomic binning, comparative biology and taxonomic classification.</title>
        <authorList>
            <person name="Goeker M."/>
        </authorList>
    </citation>
    <scope>NUCLEOTIDE SEQUENCE</scope>
    <source>
        <strain evidence="2">DSM 101588</strain>
    </source>
</reference>
<dbReference type="RefSeq" id="WP_209455026.1">
    <property type="nucleotide sequence ID" value="NZ_JAGGLT010000051.1"/>
</dbReference>
<sequence>MAVLVKENSVYKIWPEDLLSGEEKLKEVYALNTEMNINKNIIRNNYIYTSYECIINSLICLSIIFLLSLLPINDHQLNHLAYSANESDRYINYKIIYTENSTIECHKINKDTLEEMVTDIISRSNDYIKTVEDASEIKIADKKHKIYIKFIKLGNRIIILNVQEGIHIQDN</sequence>
<dbReference type="Proteomes" id="UP001166402">
    <property type="component" value="Unassembled WGS sequence"/>
</dbReference>
<protein>
    <submittedName>
        <fullName evidence="2">Uncharacterized protein</fullName>
    </submittedName>
</protein>
<keyword evidence="3" id="KW-1185">Reference proteome</keyword>